<organism evidence="1 2">
    <name type="scientific">Cystobacter ferrugineus</name>
    <dbReference type="NCBI Taxonomy" id="83449"/>
    <lineage>
        <taxon>Bacteria</taxon>
        <taxon>Pseudomonadati</taxon>
        <taxon>Myxococcota</taxon>
        <taxon>Myxococcia</taxon>
        <taxon>Myxococcales</taxon>
        <taxon>Cystobacterineae</taxon>
        <taxon>Archangiaceae</taxon>
        <taxon>Cystobacter</taxon>
    </lineage>
</organism>
<accession>A0A1L9BEH4</accession>
<comment type="caution">
    <text evidence="1">The sequence shown here is derived from an EMBL/GenBank/DDBJ whole genome shotgun (WGS) entry which is preliminary data.</text>
</comment>
<keyword evidence="2" id="KW-1185">Reference proteome</keyword>
<evidence type="ECO:0008006" key="3">
    <source>
        <dbReference type="Google" id="ProtNLM"/>
    </source>
</evidence>
<gene>
    <name evidence="1" type="ORF">BON30_06815</name>
</gene>
<sequence length="262" mass="30253">MKIVVPAYFGLEHKWTDSDGRPHDCWRSIEEARNKVSIVIPDESFPTLAPSSLKSAQKQFRRCRGVGQKVLGYVHTREKSGDDKPARRAATDILKEIDDWYEAYDGCLDGIFFDEAVYWYDQESATKPNDNSAETFFGGLIKQLKEKHQGATSVLIAGQTVSEWTVQHSDYVVMWEEKYDVYLNKYCAINKEDAPVSIPSWWKNSKYRDQIVHLVWNTCSVDDMNNAIDCARNRNAGNVFVLDERKSGYDHLPPYWEQELNH</sequence>
<evidence type="ECO:0000313" key="2">
    <source>
        <dbReference type="Proteomes" id="UP000182229"/>
    </source>
</evidence>
<protein>
    <recommendedName>
        <fullName evidence="3">Glycoside-hydrolase family GH114 TIM-barrel domain-containing protein</fullName>
    </recommendedName>
</protein>
<dbReference type="Pfam" id="PF12138">
    <property type="entry name" value="Spherulin4"/>
    <property type="match status" value="1"/>
</dbReference>
<dbReference type="PANTHER" id="PTHR35040:SF7">
    <property type="entry name" value="FIBRONECTIN TYPE-III DOMAIN-CONTAINING PROTEIN-RELATED"/>
    <property type="match status" value="1"/>
</dbReference>
<dbReference type="AlphaFoldDB" id="A0A1L9BEH4"/>
<dbReference type="STRING" id="83449.BON30_06815"/>
<dbReference type="OrthoDB" id="3311125at2"/>
<evidence type="ECO:0000313" key="1">
    <source>
        <dbReference type="EMBL" id="OJH40654.1"/>
    </source>
</evidence>
<dbReference type="EMBL" id="MPIN01000002">
    <property type="protein sequence ID" value="OJH40654.1"/>
    <property type="molecule type" value="Genomic_DNA"/>
</dbReference>
<reference evidence="2" key="1">
    <citation type="submission" date="2016-11" db="EMBL/GenBank/DDBJ databases">
        <authorList>
            <person name="Shukria A."/>
            <person name="Stevens D.C."/>
        </authorList>
    </citation>
    <scope>NUCLEOTIDE SEQUENCE [LARGE SCALE GENOMIC DNA]</scope>
    <source>
        <strain evidence="2">Cbfe23</strain>
    </source>
</reference>
<name>A0A1L9BEH4_9BACT</name>
<reference evidence="1 2" key="2">
    <citation type="submission" date="2016-12" db="EMBL/GenBank/DDBJ databases">
        <title>Draft Genome Sequence of Cystobacter ferrugineus Strain Cbfe23.</title>
        <authorList>
            <person name="Akbar S."/>
            <person name="Dowd S.E."/>
            <person name="Stevens D.C."/>
        </authorList>
    </citation>
    <scope>NUCLEOTIDE SEQUENCE [LARGE SCALE GENOMIC DNA]</scope>
    <source>
        <strain evidence="1 2">Cbfe23</strain>
    </source>
</reference>
<dbReference type="RefSeq" id="WP_071897098.1">
    <property type="nucleotide sequence ID" value="NZ_MPIN01000002.1"/>
</dbReference>
<dbReference type="Proteomes" id="UP000182229">
    <property type="component" value="Unassembled WGS sequence"/>
</dbReference>
<dbReference type="InterPro" id="IPR021986">
    <property type="entry name" value="Spherulin4"/>
</dbReference>
<dbReference type="PANTHER" id="PTHR35040">
    <property type="match status" value="1"/>
</dbReference>
<proteinExistence type="predicted"/>